<dbReference type="Proteomes" id="UP001495147">
    <property type="component" value="Unassembled WGS sequence"/>
</dbReference>
<dbReference type="EMBL" id="JBDPZD010000006">
    <property type="protein sequence ID" value="MEO3693214.1"/>
    <property type="molecule type" value="Genomic_DNA"/>
</dbReference>
<keyword evidence="2" id="KW-1185">Reference proteome</keyword>
<proteinExistence type="predicted"/>
<dbReference type="RefSeq" id="WP_347706030.1">
    <property type="nucleotide sequence ID" value="NZ_JBDPZD010000006.1"/>
</dbReference>
<protein>
    <recommendedName>
        <fullName evidence="3">Nucleotidyltransferase</fullName>
    </recommendedName>
</protein>
<evidence type="ECO:0008006" key="3">
    <source>
        <dbReference type="Google" id="ProtNLM"/>
    </source>
</evidence>
<evidence type="ECO:0000313" key="1">
    <source>
        <dbReference type="EMBL" id="MEO3693214.1"/>
    </source>
</evidence>
<evidence type="ECO:0000313" key="2">
    <source>
        <dbReference type="Proteomes" id="UP001495147"/>
    </source>
</evidence>
<accession>A0ABV0G658</accession>
<sequence length="196" mass="21484">MAEPTLLAREIAASAARLIADEGLDWGAAKQRAARDLGSPRAALPGNDLVEEALIEHLAVFEAETQPTELRSLRELAASWMERLTEFRPHLTGAVWRGTANRLSRVHLELYCDDSKAAEIALLNRGQDFDVTTTRGPRGRDVDMLVLEVPCRPLGETVPLCLSILDFDDLRGALRPDTQGRTDRGDLPALQALLAP</sequence>
<name>A0ABV0G658_9BURK</name>
<reference evidence="1 2" key="1">
    <citation type="submission" date="2024-05" db="EMBL/GenBank/DDBJ databases">
        <title>Roseateles sp. DJS-2-20 16S ribosomal RNA gene Genome sequencing and assembly.</title>
        <authorList>
            <person name="Woo H."/>
        </authorList>
    </citation>
    <scope>NUCLEOTIDE SEQUENCE [LARGE SCALE GENOMIC DNA]</scope>
    <source>
        <strain evidence="1 2">DJS-2-20</strain>
    </source>
</reference>
<organism evidence="1 2">
    <name type="scientific">Roseateles paludis</name>
    <dbReference type="NCBI Taxonomy" id="3145238"/>
    <lineage>
        <taxon>Bacteria</taxon>
        <taxon>Pseudomonadati</taxon>
        <taxon>Pseudomonadota</taxon>
        <taxon>Betaproteobacteria</taxon>
        <taxon>Burkholderiales</taxon>
        <taxon>Sphaerotilaceae</taxon>
        <taxon>Roseateles</taxon>
    </lineage>
</organism>
<comment type="caution">
    <text evidence="1">The sequence shown here is derived from an EMBL/GenBank/DDBJ whole genome shotgun (WGS) entry which is preliminary data.</text>
</comment>
<gene>
    <name evidence="1" type="ORF">ABDJ85_17225</name>
</gene>